<evidence type="ECO:0000313" key="1">
    <source>
        <dbReference type="EMBL" id="JAD27855.1"/>
    </source>
</evidence>
<reference evidence="1" key="2">
    <citation type="journal article" date="2015" name="Data Brief">
        <title>Shoot transcriptome of the giant reed, Arundo donax.</title>
        <authorList>
            <person name="Barrero R.A."/>
            <person name="Guerrero F.D."/>
            <person name="Moolhuijzen P."/>
            <person name="Goolsby J.A."/>
            <person name="Tidwell J."/>
            <person name="Bellgard S.E."/>
            <person name="Bellgard M.I."/>
        </authorList>
    </citation>
    <scope>NUCLEOTIDE SEQUENCE</scope>
    <source>
        <tissue evidence="1">Shoot tissue taken approximately 20 cm above the soil surface</tissue>
    </source>
</reference>
<dbReference type="EMBL" id="GBRH01270040">
    <property type="protein sequence ID" value="JAD27855.1"/>
    <property type="molecule type" value="Transcribed_RNA"/>
</dbReference>
<proteinExistence type="predicted"/>
<reference evidence="1" key="1">
    <citation type="submission" date="2014-09" db="EMBL/GenBank/DDBJ databases">
        <authorList>
            <person name="Magalhaes I.L.F."/>
            <person name="Oliveira U."/>
            <person name="Santos F.R."/>
            <person name="Vidigal T.H.D.A."/>
            <person name="Brescovit A.D."/>
            <person name="Santos A.J."/>
        </authorList>
    </citation>
    <scope>NUCLEOTIDE SEQUENCE</scope>
    <source>
        <tissue evidence="1">Shoot tissue taken approximately 20 cm above the soil surface</tissue>
    </source>
</reference>
<accession>A0A0A8YTE6</accession>
<name>A0A0A8YTE6_ARUDO</name>
<sequence length="118" mass="12986">MIDGAFPVHGSPVYAERLNKEMLGALKLLLWLFMGRYNTLLSSLPQAPDIDFKGKRRDLTLDLTAFSPVGCGSKWMSAVESMLHISHSPKETVVRSEAPARSKSSVLVPPTPKAYCLL</sequence>
<dbReference type="AlphaFoldDB" id="A0A0A8YTE6"/>
<protein>
    <submittedName>
        <fullName evidence="1">Uncharacterized protein</fullName>
    </submittedName>
</protein>
<organism evidence="1">
    <name type="scientific">Arundo donax</name>
    <name type="common">Giant reed</name>
    <name type="synonym">Donax arundinaceus</name>
    <dbReference type="NCBI Taxonomy" id="35708"/>
    <lineage>
        <taxon>Eukaryota</taxon>
        <taxon>Viridiplantae</taxon>
        <taxon>Streptophyta</taxon>
        <taxon>Embryophyta</taxon>
        <taxon>Tracheophyta</taxon>
        <taxon>Spermatophyta</taxon>
        <taxon>Magnoliopsida</taxon>
        <taxon>Liliopsida</taxon>
        <taxon>Poales</taxon>
        <taxon>Poaceae</taxon>
        <taxon>PACMAD clade</taxon>
        <taxon>Arundinoideae</taxon>
        <taxon>Arundineae</taxon>
        <taxon>Arundo</taxon>
    </lineage>
</organism>